<sequence length="93" mass="9735">MPAASDSYKTRAPVLTPGAVPVPRVEARKVFHAQHPHTPATEAHQPPRSDAPADAAAGQQESDAGDGANRGSPAAPVMKQFAKTEAESSRNRK</sequence>
<organism evidence="2 3">
    <name type="scientific">Ramlibacter terrae</name>
    <dbReference type="NCBI Taxonomy" id="2732511"/>
    <lineage>
        <taxon>Bacteria</taxon>
        <taxon>Pseudomonadati</taxon>
        <taxon>Pseudomonadota</taxon>
        <taxon>Betaproteobacteria</taxon>
        <taxon>Burkholderiales</taxon>
        <taxon>Comamonadaceae</taxon>
        <taxon>Ramlibacter</taxon>
    </lineage>
</organism>
<accession>A0ABX6P2V3</accession>
<protein>
    <submittedName>
        <fullName evidence="2">Uncharacterized protein</fullName>
    </submittedName>
</protein>
<evidence type="ECO:0000313" key="2">
    <source>
        <dbReference type="EMBL" id="QJW84052.1"/>
    </source>
</evidence>
<evidence type="ECO:0000256" key="1">
    <source>
        <dbReference type="SAM" id="MobiDB-lite"/>
    </source>
</evidence>
<keyword evidence="3" id="KW-1185">Reference proteome</keyword>
<gene>
    <name evidence="2" type="ORF">HK414_09350</name>
</gene>
<evidence type="ECO:0000313" key="3">
    <source>
        <dbReference type="Proteomes" id="UP000500826"/>
    </source>
</evidence>
<feature type="region of interest" description="Disordered" evidence="1">
    <location>
        <begin position="25"/>
        <end position="93"/>
    </location>
</feature>
<dbReference type="Proteomes" id="UP000500826">
    <property type="component" value="Chromosome"/>
</dbReference>
<dbReference type="EMBL" id="CP053418">
    <property type="protein sequence ID" value="QJW84052.1"/>
    <property type="molecule type" value="Genomic_DNA"/>
</dbReference>
<feature type="compositionally biased region" description="Basic and acidic residues" evidence="1">
    <location>
        <begin position="82"/>
        <end position="93"/>
    </location>
</feature>
<proteinExistence type="predicted"/>
<feature type="region of interest" description="Disordered" evidence="1">
    <location>
        <begin position="1"/>
        <end position="20"/>
    </location>
</feature>
<reference evidence="2 3" key="1">
    <citation type="submission" date="2020-05" db="EMBL/GenBank/DDBJ databases">
        <title>Ramlibacter rhizophilus sp. nov., isolated from rhizosphere soil of national flower Mugunghwa from South Korea.</title>
        <authorList>
            <person name="Zheng-Fei Y."/>
            <person name="Huan T."/>
        </authorList>
    </citation>
    <scope>NUCLEOTIDE SEQUENCE [LARGE SCALE GENOMIC DNA]</scope>
    <source>
        <strain evidence="2 3">H242</strain>
    </source>
</reference>
<name>A0ABX6P2V3_9BURK</name>